<feature type="compositionally biased region" description="Low complexity" evidence="1">
    <location>
        <begin position="391"/>
        <end position="418"/>
    </location>
</feature>
<feature type="region of interest" description="Disordered" evidence="1">
    <location>
        <begin position="1"/>
        <end position="53"/>
    </location>
</feature>
<evidence type="ECO:0000313" key="3">
    <source>
        <dbReference type="Proteomes" id="UP000660729"/>
    </source>
</evidence>
<dbReference type="OrthoDB" id="3647062at2759"/>
<feature type="compositionally biased region" description="Low complexity" evidence="1">
    <location>
        <begin position="546"/>
        <end position="560"/>
    </location>
</feature>
<accession>A0A8H6RPG9</accession>
<feature type="region of interest" description="Disordered" evidence="1">
    <location>
        <begin position="385"/>
        <end position="432"/>
    </location>
</feature>
<name>A0A8H6RPG9_9PEZI</name>
<gene>
    <name evidence="2" type="ORF">HII31_03597</name>
</gene>
<reference evidence="2" key="1">
    <citation type="submission" date="2020-04" db="EMBL/GenBank/DDBJ databases">
        <title>Draft genome resource of the tomato pathogen Pseudocercospora fuligena.</title>
        <authorList>
            <person name="Zaccaron A."/>
        </authorList>
    </citation>
    <scope>NUCLEOTIDE SEQUENCE</scope>
    <source>
        <strain evidence="2">PF001</strain>
    </source>
</reference>
<feature type="compositionally biased region" description="Polar residues" evidence="1">
    <location>
        <begin position="184"/>
        <end position="194"/>
    </location>
</feature>
<feature type="compositionally biased region" description="Basic and acidic residues" evidence="1">
    <location>
        <begin position="22"/>
        <end position="41"/>
    </location>
</feature>
<evidence type="ECO:0000256" key="1">
    <source>
        <dbReference type="SAM" id="MobiDB-lite"/>
    </source>
</evidence>
<dbReference type="AlphaFoldDB" id="A0A8H6RPG9"/>
<sequence length="591" mass="64120">MPLLSGPIDFGSKRSDQNTLKRKAEDQDSRAGTNKTKDRKIAPLKKAPTLNQQYGVDLDHEDFQDIAGDILENDIAAKESNRMELMAEVGYEDGMDDILGADLFGDDDPDVQAARAKLLAVKEKEAKRTQRECNKILENLRQPPKHFSYTDNSAVQPVKKPVGLALPPKSAALKTPSITKHESGSSVTSHQPNASDAIPTVKVVDNATANKDPRLTNPDYFVAPDVLGVRPEFVSSANSILSGYKGRIANPAPAGALLPNPNEVWKKNDARRREEAKNFVPPPHYAPYQMSENPNARRYDLQHNSKEIPFNKEIIHANKNGKIDHYDLDVLRAWLRIQGQPTTGTKLHIEGAIDIFLSEHGAELDEKYGTAAMAEKKYAAKKAKVETKQDSAASRPAAARPVTPRPSMTSTPLASISAAPPPTPPTERTRPSAVAVEDAVHANNAAKWNEPLVDVPPSAKPGTPSPKAVVQAIQHNNLGSFSAPSLREFARFVIGAREATSKDKKEQSINHIMMWYGYIKKKEWFAEGYGGAPAKEVRHGRGGNSGSSNGRGHNGAAAGGYRPKSPVLGDGGGYRPKSPVLGSTQEPIALD</sequence>
<feature type="region of interest" description="Disordered" evidence="1">
    <location>
        <begin position="168"/>
        <end position="194"/>
    </location>
</feature>
<keyword evidence="3" id="KW-1185">Reference proteome</keyword>
<proteinExistence type="predicted"/>
<dbReference type="EMBL" id="JABCIY010000043">
    <property type="protein sequence ID" value="KAF7195129.1"/>
    <property type="molecule type" value="Genomic_DNA"/>
</dbReference>
<feature type="region of interest" description="Disordered" evidence="1">
    <location>
        <begin position="536"/>
        <end position="591"/>
    </location>
</feature>
<feature type="compositionally biased region" description="Polar residues" evidence="1">
    <location>
        <begin position="581"/>
        <end position="591"/>
    </location>
</feature>
<protein>
    <submittedName>
        <fullName evidence="2">Uncharacterized protein</fullName>
    </submittedName>
</protein>
<evidence type="ECO:0000313" key="2">
    <source>
        <dbReference type="EMBL" id="KAF7195129.1"/>
    </source>
</evidence>
<dbReference type="Proteomes" id="UP000660729">
    <property type="component" value="Unassembled WGS sequence"/>
</dbReference>
<comment type="caution">
    <text evidence="2">The sequence shown here is derived from an EMBL/GenBank/DDBJ whole genome shotgun (WGS) entry which is preliminary data.</text>
</comment>
<organism evidence="2 3">
    <name type="scientific">Pseudocercospora fuligena</name>
    <dbReference type="NCBI Taxonomy" id="685502"/>
    <lineage>
        <taxon>Eukaryota</taxon>
        <taxon>Fungi</taxon>
        <taxon>Dikarya</taxon>
        <taxon>Ascomycota</taxon>
        <taxon>Pezizomycotina</taxon>
        <taxon>Dothideomycetes</taxon>
        <taxon>Dothideomycetidae</taxon>
        <taxon>Mycosphaerellales</taxon>
        <taxon>Mycosphaerellaceae</taxon>
        <taxon>Pseudocercospora</taxon>
    </lineage>
</organism>